<proteinExistence type="predicted"/>
<protein>
    <submittedName>
        <fullName evidence="1">Uncharacterized protein</fullName>
    </submittedName>
</protein>
<gene>
    <name evidence="1" type="ORF">RHMOL_Rhmol05G0229100</name>
</gene>
<organism evidence="1 2">
    <name type="scientific">Rhododendron molle</name>
    <name type="common">Chinese azalea</name>
    <name type="synonym">Azalea mollis</name>
    <dbReference type="NCBI Taxonomy" id="49168"/>
    <lineage>
        <taxon>Eukaryota</taxon>
        <taxon>Viridiplantae</taxon>
        <taxon>Streptophyta</taxon>
        <taxon>Embryophyta</taxon>
        <taxon>Tracheophyta</taxon>
        <taxon>Spermatophyta</taxon>
        <taxon>Magnoliopsida</taxon>
        <taxon>eudicotyledons</taxon>
        <taxon>Gunneridae</taxon>
        <taxon>Pentapetalae</taxon>
        <taxon>asterids</taxon>
        <taxon>Ericales</taxon>
        <taxon>Ericaceae</taxon>
        <taxon>Ericoideae</taxon>
        <taxon>Rhodoreae</taxon>
        <taxon>Rhododendron</taxon>
    </lineage>
</organism>
<dbReference type="Proteomes" id="UP001062846">
    <property type="component" value="Chromosome 5"/>
</dbReference>
<name>A0ACC0NRX9_RHOML</name>
<evidence type="ECO:0000313" key="1">
    <source>
        <dbReference type="EMBL" id="KAI8556143.1"/>
    </source>
</evidence>
<dbReference type="EMBL" id="CM046392">
    <property type="protein sequence ID" value="KAI8556143.1"/>
    <property type="molecule type" value="Genomic_DNA"/>
</dbReference>
<reference evidence="1" key="1">
    <citation type="submission" date="2022-02" db="EMBL/GenBank/DDBJ databases">
        <title>Plant Genome Project.</title>
        <authorList>
            <person name="Zhang R.-G."/>
        </authorList>
    </citation>
    <scope>NUCLEOTIDE SEQUENCE</scope>
    <source>
        <strain evidence="1">AT1</strain>
    </source>
</reference>
<sequence length="883" mass="101635">MVWLSHWKIGNQIILEAGDEVNVSAGSAKDLWLAEEIGVDIVYDEPEEKGSQHHKAYTRHQNVTNVGDLSEYQFTPDYYHLCHHGNHQEYHQYGIGIEGFGFLEKIIFGESEDIAVRRWFARKERVLLTYEDSASFTEEEEWSADIERFLLSRANEKELFASIEPWNAFRFSAPKVDWHKVVWFKHHVLRWAIVQWLCILGRLATKDRLHRWGVIDCATGVLCTTFDESHEHLFFGCPFSTSVWQYFLVKNSIHRPCFPLLNEIQWINVHRGGANLQTLLVKLSCAAVVYHLWRERNTHIFQGMSSTPDQIISVVASDIRGYLECLVWISGFNAGVVQLITHGYYRLCHWGCHKIYHRDEKIILEKVEKIIFGEFEDTAGAGFRTFRDDDGIERGKNVKSELDKAIKEARSSIVVLSNDYSSSGWCLDELVMILERKRTSSGAGHVVLPVFYDVDPSQVRKQTGSFGEAFGRHEERLNAETNESKKEYLRKKVQLWRGALREVADLAGMVLKNQADGSLETMTNLPNLLRSLYLKIDGSKVVEVQGMFKLEPIGNVDAEIINEMGLSSELEAMGSLEVELYNRLNSECIYIMKGSLQVLHECGIYNIFLPRSEVPAGWCSSYKRRGSSITFNMPSLPNLKIQALKIYVVFAFSWDFAEEILSGNFDYITLYNVTKGLKWAYTPLFEYVQRDEGTMVWLSHWKIGNQIILEAGDEANVSAGLNVSEDGRFHRDFPGLAEEIGVHIVYDEPEEKGSQHHKAYTRHQNVTNVGDLSEYQLTPGYYHLCHHGHHRTYHQAGDGIVGESEKVIFGESEDIAGGSWFEDHVLGLSMKKVHALLMKSVRRSKRWQRWQEEKRWWYSDDEESARFTDEECTDEDEECTDEE</sequence>
<keyword evidence="2" id="KW-1185">Reference proteome</keyword>
<comment type="caution">
    <text evidence="1">The sequence shown here is derived from an EMBL/GenBank/DDBJ whole genome shotgun (WGS) entry which is preliminary data.</text>
</comment>
<accession>A0ACC0NRX9</accession>
<evidence type="ECO:0000313" key="2">
    <source>
        <dbReference type="Proteomes" id="UP001062846"/>
    </source>
</evidence>